<organism evidence="2 3">
    <name type="scientific">Neptunitalea chrysea</name>
    <dbReference type="NCBI Taxonomy" id="1647581"/>
    <lineage>
        <taxon>Bacteria</taxon>
        <taxon>Pseudomonadati</taxon>
        <taxon>Bacteroidota</taxon>
        <taxon>Flavobacteriia</taxon>
        <taxon>Flavobacteriales</taxon>
        <taxon>Flavobacteriaceae</taxon>
        <taxon>Neptunitalea</taxon>
    </lineage>
</organism>
<dbReference type="Proteomes" id="UP001143545">
    <property type="component" value="Unassembled WGS sequence"/>
</dbReference>
<comment type="caution">
    <text evidence="2">The sequence shown here is derived from an EMBL/GenBank/DDBJ whole genome shotgun (WGS) entry which is preliminary data.</text>
</comment>
<evidence type="ECO:0000256" key="1">
    <source>
        <dbReference type="SAM" id="MobiDB-lite"/>
    </source>
</evidence>
<accession>A0A9W6B4U3</accession>
<feature type="region of interest" description="Disordered" evidence="1">
    <location>
        <begin position="1"/>
        <end position="30"/>
    </location>
</feature>
<proteinExistence type="predicted"/>
<feature type="compositionally biased region" description="Polar residues" evidence="1">
    <location>
        <begin position="1"/>
        <end position="19"/>
    </location>
</feature>
<name>A0A9W6B4U3_9FLAO</name>
<gene>
    <name evidence="2" type="ORF">NBRC110019_18110</name>
</gene>
<reference evidence="2" key="1">
    <citation type="submission" date="2022-07" db="EMBL/GenBank/DDBJ databases">
        <title>Taxonomy of Novel Oxalotrophic and Methylotrophic Bacteria.</title>
        <authorList>
            <person name="Sahin N."/>
            <person name="Tani A."/>
        </authorList>
    </citation>
    <scope>NUCLEOTIDE SEQUENCE</scope>
    <source>
        <strain evidence="2">AM327</strain>
    </source>
</reference>
<evidence type="ECO:0000313" key="2">
    <source>
        <dbReference type="EMBL" id="GLB52771.1"/>
    </source>
</evidence>
<dbReference type="RefSeq" id="WP_281754273.1">
    <property type="nucleotide sequence ID" value="NZ_BRVP01000011.1"/>
</dbReference>
<dbReference type="AlphaFoldDB" id="A0A9W6B4U3"/>
<dbReference type="EMBL" id="BRVP01000011">
    <property type="protein sequence ID" value="GLB52771.1"/>
    <property type="molecule type" value="Genomic_DNA"/>
</dbReference>
<sequence>MKKLSLNSEKIQNSNSGMTSAGRKKGSTNRLNQNAKDALFDVLNPSLKDLNKRLNSLEPNERVMVLKGFAKMLAVGDDEVAQKTRKLIYEGLEEHFKKLKFYFPHVPQEKKITELRQFLSLLPIQNIEEVVESMKNQNIRF</sequence>
<keyword evidence="3" id="KW-1185">Reference proteome</keyword>
<protein>
    <submittedName>
        <fullName evidence="2">Uncharacterized protein</fullName>
    </submittedName>
</protein>
<evidence type="ECO:0000313" key="3">
    <source>
        <dbReference type="Proteomes" id="UP001143545"/>
    </source>
</evidence>